<comment type="caution">
    <text evidence="1">The sequence shown here is derived from an EMBL/GenBank/DDBJ whole genome shotgun (WGS) entry which is preliminary data.</text>
</comment>
<name>A0ACB8AMC7_9AGAM</name>
<dbReference type="EMBL" id="MU267612">
    <property type="protein sequence ID" value="KAH7914531.1"/>
    <property type="molecule type" value="Genomic_DNA"/>
</dbReference>
<organism evidence="1 2">
    <name type="scientific">Hygrophoropsis aurantiaca</name>
    <dbReference type="NCBI Taxonomy" id="72124"/>
    <lineage>
        <taxon>Eukaryota</taxon>
        <taxon>Fungi</taxon>
        <taxon>Dikarya</taxon>
        <taxon>Basidiomycota</taxon>
        <taxon>Agaricomycotina</taxon>
        <taxon>Agaricomycetes</taxon>
        <taxon>Agaricomycetidae</taxon>
        <taxon>Boletales</taxon>
        <taxon>Coniophorineae</taxon>
        <taxon>Hygrophoropsidaceae</taxon>
        <taxon>Hygrophoropsis</taxon>
    </lineage>
</organism>
<gene>
    <name evidence="1" type="ORF">BJ138DRAFT_1110460</name>
</gene>
<protein>
    <submittedName>
        <fullName evidence="1">Uncharacterized protein</fullName>
    </submittedName>
</protein>
<sequence length="501" mass="56066">MSSSLLIEPSAPQGPPTLDTLPLDILYRIISFTSVLDIVRFQQISKHFRELMQTGTIWRNAYRTTSLPRYPGPFPHQSAAFLRDTLVRSAKVAQNWAPNVPVPTSQRTFEGDKDYSRPCFFMNRWLMVIDDKHSINCVDLDTASGVVTPPISYRSDEGRFIEDHWYLSTMSPEGHTLAFAIVLEMTHTHLGGQVLWVAPIFILNSNIHNGGRNSKLFKLISNNGTTPIFEFVQSYSTNWPWDGRGLGVRCFIGPRLLVIAGGDINRKTLYIDLETFRAYSVSLPPAEIKCSATFISCVKHLLVIRSPMPQMVDGHITLDVLAIPPPGTGFPSDALKLSHRGRHPGAFAHTYLLHDPVANPWLGEPHILLYAVAQMVPGTTFSIDRIKVILSDDNCSIRCETQTITKSDFNYYFPSIFSDNGMGGSSRSIHIHYTSPGPQLRAGVLTLQNNSDMYEGSQGIRNIPELRQYDRVVGVDRVTGRVVLYTMAPPGHRVIRVLEFA</sequence>
<reference evidence="1" key="1">
    <citation type="journal article" date="2021" name="New Phytol.">
        <title>Evolutionary innovations through gain and loss of genes in the ectomycorrhizal Boletales.</title>
        <authorList>
            <person name="Wu G."/>
            <person name="Miyauchi S."/>
            <person name="Morin E."/>
            <person name="Kuo A."/>
            <person name="Drula E."/>
            <person name="Varga T."/>
            <person name="Kohler A."/>
            <person name="Feng B."/>
            <person name="Cao Y."/>
            <person name="Lipzen A."/>
            <person name="Daum C."/>
            <person name="Hundley H."/>
            <person name="Pangilinan J."/>
            <person name="Johnson J."/>
            <person name="Barry K."/>
            <person name="LaButti K."/>
            <person name="Ng V."/>
            <person name="Ahrendt S."/>
            <person name="Min B."/>
            <person name="Choi I.G."/>
            <person name="Park H."/>
            <person name="Plett J.M."/>
            <person name="Magnuson J."/>
            <person name="Spatafora J.W."/>
            <person name="Nagy L.G."/>
            <person name="Henrissat B."/>
            <person name="Grigoriev I.V."/>
            <person name="Yang Z.L."/>
            <person name="Xu J."/>
            <person name="Martin F.M."/>
        </authorList>
    </citation>
    <scope>NUCLEOTIDE SEQUENCE</scope>
    <source>
        <strain evidence="1">ATCC 28755</strain>
    </source>
</reference>
<proteinExistence type="predicted"/>
<keyword evidence="2" id="KW-1185">Reference proteome</keyword>
<accession>A0ACB8AMC7</accession>
<dbReference type="Proteomes" id="UP000790377">
    <property type="component" value="Unassembled WGS sequence"/>
</dbReference>
<evidence type="ECO:0000313" key="1">
    <source>
        <dbReference type="EMBL" id="KAH7914531.1"/>
    </source>
</evidence>
<evidence type="ECO:0000313" key="2">
    <source>
        <dbReference type="Proteomes" id="UP000790377"/>
    </source>
</evidence>